<evidence type="ECO:0000313" key="1">
    <source>
        <dbReference type="EMBL" id="OOY33983.1"/>
    </source>
</evidence>
<evidence type="ECO:0000313" key="2">
    <source>
        <dbReference type="Proteomes" id="UP000190962"/>
    </source>
</evidence>
<protein>
    <submittedName>
        <fullName evidence="1">Uncharacterized protein</fullName>
    </submittedName>
</protein>
<proteinExistence type="predicted"/>
<gene>
    <name evidence="1" type="ORF">BOV88_12430</name>
</gene>
<sequence length="186" mass="21265">MACLVSVQVSHAALSPEAQAHREENRVLESEVLKGKVVYSVRMEELDTARLYIVEADCTYRFLVEYKKNWLGLFGWVGPQKFNVELAGEPDCDPVAHLPVDKALFRQIIFSSVSRIYSLPLETIQESTRLYKKPADPVRLSMDFRILALRGYLEERVGCRITDRKFKKLRTVGGLLKVTEADCNQK</sequence>
<accession>A0A1T2CP71</accession>
<organism evidence="1 2">
    <name type="scientific">Solemya velum gill symbiont</name>
    <dbReference type="NCBI Taxonomy" id="2340"/>
    <lineage>
        <taxon>Bacteria</taxon>
        <taxon>Pseudomonadati</taxon>
        <taxon>Pseudomonadota</taxon>
        <taxon>Gammaproteobacteria</taxon>
        <taxon>sulfur-oxidizing symbionts</taxon>
    </lineage>
</organism>
<comment type="caution">
    <text evidence="1">The sequence shown here is derived from an EMBL/GenBank/DDBJ whole genome shotgun (WGS) entry which is preliminary data.</text>
</comment>
<name>A0A1T2CP71_SOVGS</name>
<dbReference type="AlphaFoldDB" id="A0A1T2CP71"/>
<dbReference type="Proteomes" id="UP000190962">
    <property type="component" value="Unassembled WGS sequence"/>
</dbReference>
<reference evidence="1 2" key="1">
    <citation type="submission" date="2016-11" db="EMBL/GenBank/DDBJ databases">
        <title>Mixed transmission modes and dynamic genome evolution in an obligate animal-bacterial symbiosis.</title>
        <authorList>
            <person name="Russell S.L."/>
            <person name="Corbett-Detig R.B."/>
            <person name="Cavanaugh C.M."/>
        </authorList>
    </citation>
    <scope>NUCLEOTIDE SEQUENCE [LARGE SCALE GENOMIC DNA]</scope>
    <source>
        <strain evidence="1">MA-KB16</strain>
    </source>
</reference>
<dbReference type="EMBL" id="MPNX01000026">
    <property type="protein sequence ID" value="OOY33983.1"/>
    <property type="molecule type" value="Genomic_DNA"/>
</dbReference>